<sequence>MGLGECMGLDASGDENGRENRGSGFDEDEGILGDCGRGCCTEHEGGKCILGAGDSVKSMKSATEPRVALQSPPLDKDVGGEEDDDGALSEEEPGVLSSKPALEASGRDSDAR</sequence>
<dbReference type="EMBL" id="AYKW01000002">
    <property type="protein sequence ID" value="PIL35940.1"/>
    <property type="molecule type" value="Genomic_DNA"/>
</dbReference>
<feature type="region of interest" description="Disordered" evidence="1">
    <location>
        <begin position="51"/>
        <end position="112"/>
    </location>
</feature>
<protein>
    <submittedName>
        <fullName evidence="2">Uncharacterized protein</fullName>
    </submittedName>
</protein>
<dbReference type="Proteomes" id="UP000230002">
    <property type="component" value="Unassembled WGS sequence"/>
</dbReference>
<reference evidence="2 3" key="1">
    <citation type="journal article" date="2015" name="Sci. Rep.">
        <title>Chromosome-level genome map provides insights into diverse defense mechanisms in the medicinal fungus Ganoderma sinense.</title>
        <authorList>
            <person name="Zhu Y."/>
            <person name="Xu J."/>
            <person name="Sun C."/>
            <person name="Zhou S."/>
            <person name="Xu H."/>
            <person name="Nelson D.R."/>
            <person name="Qian J."/>
            <person name="Song J."/>
            <person name="Luo H."/>
            <person name="Xiang L."/>
            <person name="Li Y."/>
            <person name="Xu Z."/>
            <person name="Ji A."/>
            <person name="Wang L."/>
            <person name="Lu S."/>
            <person name="Hayward A."/>
            <person name="Sun W."/>
            <person name="Li X."/>
            <person name="Schwartz D.C."/>
            <person name="Wang Y."/>
            <person name="Chen S."/>
        </authorList>
    </citation>
    <scope>NUCLEOTIDE SEQUENCE [LARGE SCALE GENOMIC DNA]</scope>
    <source>
        <strain evidence="2 3">ZZ0214-1</strain>
    </source>
</reference>
<proteinExistence type="predicted"/>
<evidence type="ECO:0000313" key="2">
    <source>
        <dbReference type="EMBL" id="PIL35940.1"/>
    </source>
</evidence>
<evidence type="ECO:0000256" key="1">
    <source>
        <dbReference type="SAM" id="MobiDB-lite"/>
    </source>
</evidence>
<dbReference type="AlphaFoldDB" id="A0A2G8SQA6"/>
<comment type="caution">
    <text evidence="2">The sequence shown here is derived from an EMBL/GenBank/DDBJ whole genome shotgun (WGS) entry which is preliminary data.</text>
</comment>
<feature type="region of interest" description="Disordered" evidence="1">
    <location>
        <begin position="1"/>
        <end position="31"/>
    </location>
</feature>
<accession>A0A2G8SQA6</accession>
<name>A0A2G8SQA6_9APHY</name>
<gene>
    <name evidence="2" type="ORF">GSI_01600</name>
</gene>
<feature type="compositionally biased region" description="Acidic residues" evidence="1">
    <location>
        <begin position="80"/>
        <end position="93"/>
    </location>
</feature>
<organism evidence="2 3">
    <name type="scientific">Ganoderma sinense ZZ0214-1</name>
    <dbReference type="NCBI Taxonomy" id="1077348"/>
    <lineage>
        <taxon>Eukaryota</taxon>
        <taxon>Fungi</taxon>
        <taxon>Dikarya</taxon>
        <taxon>Basidiomycota</taxon>
        <taxon>Agaricomycotina</taxon>
        <taxon>Agaricomycetes</taxon>
        <taxon>Polyporales</taxon>
        <taxon>Polyporaceae</taxon>
        <taxon>Ganoderma</taxon>
    </lineage>
</organism>
<evidence type="ECO:0000313" key="3">
    <source>
        <dbReference type="Proteomes" id="UP000230002"/>
    </source>
</evidence>
<keyword evidence="3" id="KW-1185">Reference proteome</keyword>